<dbReference type="Gene3D" id="1.10.10.60">
    <property type="entry name" value="Homeodomain-like"/>
    <property type="match status" value="1"/>
</dbReference>
<dbReference type="Proteomes" id="UP000254956">
    <property type="component" value="Unassembled WGS sequence"/>
</dbReference>
<dbReference type="SMART" id="SM00342">
    <property type="entry name" value="HTH_ARAC"/>
    <property type="match status" value="1"/>
</dbReference>
<dbReference type="PROSITE" id="PS50943">
    <property type="entry name" value="HTH_CROC1"/>
    <property type="match status" value="1"/>
</dbReference>
<name>A0A380CIU4_9STAP</name>
<proteinExistence type="predicted"/>
<dbReference type="InterPro" id="IPR001387">
    <property type="entry name" value="Cro/C1-type_HTH"/>
</dbReference>
<evidence type="ECO:0000256" key="1">
    <source>
        <dbReference type="ARBA" id="ARBA00023015"/>
    </source>
</evidence>
<protein>
    <submittedName>
        <fullName evidence="6">AraC family regulatory protein</fullName>
    </submittedName>
</protein>
<feature type="domain" description="HTH araC/xylS-type" evidence="4">
    <location>
        <begin position="152"/>
        <end position="249"/>
    </location>
</feature>
<dbReference type="GO" id="GO:0003700">
    <property type="term" value="F:DNA-binding transcription factor activity"/>
    <property type="evidence" value="ECO:0007669"/>
    <property type="project" value="InterPro"/>
</dbReference>
<dbReference type="OrthoDB" id="2404189at2"/>
<dbReference type="SUPFAM" id="SSF46689">
    <property type="entry name" value="Homeodomain-like"/>
    <property type="match status" value="1"/>
</dbReference>
<dbReference type="PANTHER" id="PTHR43280:SF2">
    <property type="entry name" value="HTH-TYPE TRANSCRIPTIONAL REGULATOR EXSA"/>
    <property type="match status" value="1"/>
</dbReference>
<dbReference type="PANTHER" id="PTHR43280">
    <property type="entry name" value="ARAC-FAMILY TRANSCRIPTIONAL REGULATOR"/>
    <property type="match status" value="1"/>
</dbReference>
<dbReference type="AlphaFoldDB" id="A0A380CIU4"/>
<evidence type="ECO:0000313" key="7">
    <source>
        <dbReference type="Proteomes" id="UP000254956"/>
    </source>
</evidence>
<dbReference type="Pfam" id="PF12833">
    <property type="entry name" value="HTH_18"/>
    <property type="match status" value="1"/>
</dbReference>
<dbReference type="InterPro" id="IPR018060">
    <property type="entry name" value="HTH_AraC"/>
</dbReference>
<reference evidence="6 7" key="1">
    <citation type="submission" date="2018-06" db="EMBL/GenBank/DDBJ databases">
        <authorList>
            <consortium name="Pathogen Informatics"/>
            <person name="Doyle S."/>
        </authorList>
    </citation>
    <scope>NUCLEOTIDE SEQUENCE [LARGE SCALE GENOMIC DNA]</scope>
    <source>
        <strain evidence="6 7">NCTC12413</strain>
    </source>
</reference>
<dbReference type="EMBL" id="UGZE01000001">
    <property type="protein sequence ID" value="SUJ20761.1"/>
    <property type="molecule type" value="Genomic_DNA"/>
</dbReference>
<evidence type="ECO:0000313" key="6">
    <source>
        <dbReference type="EMBL" id="SUJ20761.1"/>
    </source>
</evidence>
<dbReference type="GO" id="GO:0043565">
    <property type="term" value="F:sequence-specific DNA binding"/>
    <property type="evidence" value="ECO:0007669"/>
    <property type="project" value="InterPro"/>
</dbReference>
<sequence>MKRSGFIDYRYNIHTNCMEVFGNSDEVKICFVAAGTIAIKKDMNSIQYMQGEIFVLTPYDQLPLIKFTGVLIELSMNVLIFNRFAFYNIEHEKSVYSERHDFLKRHFLEVISQIKKQQWFDADVSVIKLINYVRMYNYYNPDDIKVLSPVIKQVLDYINVNYQQGLTLNDLAQQFYVNPSYLSRLFSKEMNITMGNYIKKFKIYKIALEMLITQTTEGFYEKYGYKNYSTYNKNFKSVFGVPPEQFLQDRKKLKVNDNRYKNFTELKNFCDGIETA</sequence>
<keyword evidence="1" id="KW-0805">Transcription regulation</keyword>
<evidence type="ECO:0000259" key="4">
    <source>
        <dbReference type="PROSITE" id="PS01124"/>
    </source>
</evidence>
<evidence type="ECO:0000256" key="3">
    <source>
        <dbReference type="ARBA" id="ARBA00023163"/>
    </source>
</evidence>
<dbReference type="PROSITE" id="PS01124">
    <property type="entry name" value="HTH_ARAC_FAMILY_2"/>
    <property type="match status" value="1"/>
</dbReference>
<keyword evidence="3" id="KW-0804">Transcription</keyword>
<keyword evidence="2" id="KW-0238">DNA-binding</keyword>
<dbReference type="InterPro" id="IPR009057">
    <property type="entry name" value="Homeodomain-like_sf"/>
</dbReference>
<feature type="domain" description="HTH cro/C1-type" evidence="5">
    <location>
        <begin position="163"/>
        <end position="211"/>
    </location>
</feature>
<evidence type="ECO:0000259" key="5">
    <source>
        <dbReference type="PROSITE" id="PS50943"/>
    </source>
</evidence>
<dbReference type="STRING" id="1212545.SARL_11056"/>
<gene>
    <name evidence="6" type="primary">tetD_2</name>
    <name evidence="6" type="ORF">NCTC12413_01741</name>
</gene>
<organism evidence="6 7">
    <name type="scientific">Staphylococcus arlettae</name>
    <dbReference type="NCBI Taxonomy" id="29378"/>
    <lineage>
        <taxon>Bacteria</taxon>
        <taxon>Bacillati</taxon>
        <taxon>Bacillota</taxon>
        <taxon>Bacilli</taxon>
        <taxon>Bacillales</taxon>
        <taxon>Staphylococcaceae</taxon>
        <taxon>Staphylococcus</taxon>
    </lineage>
</organism>
<accession>A0A380CIU4</accession>
<evidence type="ECO:0000256" key="2">
    <source>
        <dbReference type="ARBA" id="ARBA00023125"/>
    </source>
</evidence>